<evidence type="ECO:0000313" key="12">
    <source>
        <dbReference type="Proteomes" id="UP000215545"/>
    </source>
</evidence>
<dbReference type="STRING" id="1017273.SAMN05443094_102424"/>
<evidence type="ECO:0000256" key="2">
    <source>
        <dbReference type="ARBA" id="ARBA00022475"/>
    </source>
</evidence>
<dbReference type="PIRSF" id="PIRSF006066">
    <property type="entry name" value="HI0050"/>
    <property type="match status" value="1"/>
</dbReference>
<evidence type="ECO:0000313" key="10">
    <source>
        <dbReference type="EMBL" id="SIQ40224.1"/>
    </source>
</evidence>
<proteinExistence type="predicted"/>
<dbReference type="InterPro" id="IPR010656">
    <property type="entry name" value="DctM"/>
</dbReference>
<evidence type="ECO:0000313" key="11">
    <source>
        <dbReference type="Proteomes" id="UP000186385"/>
    </source>
</evidence>
<reference evidence="10 11" key="1">
    <citation type="submission" date="2017-01" db="EMBL/GenBank/DDBJ databases">
        <authorList>
            <person name="Mah S.A."/>
            <person name="Swanson W.J."/>
            <person name="Moy G.W."/>
            <person name="Vacquier V.D."/>
        </authorList>
    </citation>
    <scope>NUCLEOTIDE SEQUENCE [LARGE SCALE GENOMIC DNA]</scope>
    <source>
        <strain evidence="10 11">NIO-1016</strain>
    </source>
</reference>
<dbReference type="PANTHER" id="PTHR33362:SF3">
    <property type="entry name" value="SIALIC ACID TRAP TRANSPORTER PERMEASE PROTEIN SIAT"/>
    <property type="match status" value="1"/>
</dbReference>
<feature type="transmembrane region" description="Helical" evidence="7">
    <location>
        <begin position="311"/>
        <end position="329"/>
    </location>
</feature>
<evidence type="ECO:0000259" key="8">
    <source>
        <dbReference type="Pfam" id="PF06808"/>
    </source>
</evidence>
<feature type="domain" description="TRAP C4-dicarboxylate transport system permease DctM subunit" evidence="8">
    <location>
        <begin position="6"/>
        <end position="415"/>
    </location>
</feature>
<dbReference type="EMBL" id="FTLX01000002">
    <property type="protein sequence ID" value="SIQ40224.1"/>
    <property type="molecule type" value="Genomic_DNA"/>
</dbReference>
<gene>
    <name evidence="9" type="ORF">B1B05_06000</name>
    <name evidence="10" type="ORF">SAMN05443094_102424</name>
</gene>
<evidence type="ECO:0000256" key="1">
    <source>
        <dbReference type="ARBA" id="ARBA00004429"/>
    </source>
</evidence>
<keyword evidence="3" id="KW-0997">Cell inner membrane</keyword>
<dbReference type="RefSeq" id="WP_045849707.1">
    <property type="nucleotide sequence ID" value="NZ_FTLX01000002.1"/>
</dbReference>
<feature type="transmembrane region" description="Helical" evidence="7">
    <location>
        <begin position="133"/>
        <end position="157"/>
    </location>
</feature>
<dbReference type="Pfam" id="PF06808">
    <property type="entry name" value="DctM"/>
    <property type="match status" value="1"/>
</dbReference>
<keyword evidence="12" id="KW-1185">Reference proteome</keyword>
<sequence>MAGLMFISLLVLLFLSVPVALSLGLASSIALIGDGTMPLSVVIQRMFAALDLFPLMAIPFFILAGALMETGGISRRLVNFANALVGRMSGGLAVVTVVTAMFFSAISGSSAATTAAIGSILIPAMVKKKYDVGFAGATTAVSGELGVIIPPSIPMIIFGISAGVSMTDLFIAGFLPGILIGGSLILLVWLLSKKRGYEGEKNITWAMRVTAFKEAFLALMMPVIILGGIYSGLFTPTEAAVVAVFYAFVVGVFVYREITWRNLVEIFSKSAITTSIIMIIIANAGMFGWILTREQVPQKVAAFFTSFSDSPVVFLALINVLLLFVGMFFETSAAIIILAPLLTPIAITLGIDPIHFGMIVIVNLAMGMVTPPVGVNLFVACQVANIKLERLTKALVPFFIVLVANILIITYIPAISTWLPALLKQ</sequence>
<dbReference type="GO" id="GO:0022857">
    <property type="term" value="F:transmembrane transporter activity"/>
    <property type="evidence" value="ECO:0007669"/>
    <property type="project" value="TreeGrafter"/>
</dbReference>
<comment type="subcellular location">
    <subcellularLocation>
        <location evidence="1">Cell inner membrane</location>
        <topology evidence="1">Multi-pass membrane protein</topology>
    </subcellularLocation>
</comment>
<evidence type="ECO:0000256" key="4">
    <source>
        <dbReference type="ARBA" id="ARBA00022692"/>
    </source>
</evidence>
<protein>
    <submittedName>
        <fullName evidence="9">C4-dicarboxylate ABC transporter permease</fullName>
    </submittedName>
    <submittedName>
        <fullName evidence="10">C4-dicarboxylate transporter, DctM subunit</fullName>
    </submittedName>
</protein>
<feature type="transmembrane region" description="Helical" evidence="7">
    <location>
        <begin position="212"/>
        <end position="233"/>
    </location>
</feature>
<dbReference type="InterPro" id="IPR004681">
    <property type="entry name" value="TRAP_DctM"/>
</dbReference>
<feature type="transmembrane region" description="Helical" evidence="7">
    <location>
        <begin position="46"/>
        <end position="68"/>
    </location>
</feature>
<feature type="transmembrane region" description="Helical" evidence="7">
    <location>
        <begin position="270"/>
        <end position="291"/>
    </location>
</feature>
<dbReference type="OrthoDB" id="9785600at2"/>
<feature type="transmembrane region" description="Helical" evidence="7">
    <location>
        <begin position="80"/>
        <end position="103"/>
    </location>
</feature>
<dbReference type="EMBL" id="MWSK01000002">
    <property type="protein sequence ID" value="OXS79322.1"/>
    <property type="molecule type" value="Genomic_DNA"/>
</dbReference>
<feature type="transmembrane region" description="Helical" evidence="7">
    <location>
        <begin position="334"/>
        <end position="351"/>
    </location>
</feature>
<organism evidence="10 11">
    <name type="scientific">Domibacillus enclensis</name>
    <dbReference type="NCBI Taxonomy" id="1017273"/>
    <lineage>
        <taxon>Bacteria</taxon>
        <taxon>Bacillati</taxon>
        <taxon>Bacillota</taxon>
        <taxon>Bacilli</taxon>
        <taxon>Bacillales</taxon>
        <taxon>Bacillaceae</taxon>
        <taxon>Domibacillus</taxon>
    </lineage>
</organism>
<keyword evidence="2" id="KW-1003">Cell membrane</keyword>
<feature type="transmembrane region" description="Helical" evidence="7">
    <location>
        <begin position="357"/>
        <end position="383"/>
    </location>
</feature>
<dbReference type="Proteomes" id="UP000186385">
    <property type="component" value="Unassembled WGS sequence"/>
</dbReference>
<dbReference type="NCBIfam" id="TIGR00786">
    <property type="entry name" value="dctM"/>
    <property type="match status" value="1"/>
</dbReference>
<dbReference type="GO" id="GO:0005886">
    <property type="term" value="C:plasma membrane"/>
    <property type="evidence" value="ECO:0007669"/>
    <property type="project" value="UniProtKB-SubCell"/>
</dbReference>
<evidence type="ECO:0000313" key="9">
    <source>
        <dbReference type="EMBL" id="OXS79322.1"/>
    </source>
</evidence>
<reference evidence="12" key="2">
    <citation type="submission" date="2017-03" db="EMBL/GenBank/DDBJ databases">
        <title>Bacillus sp. V-88(T) DSM27956, whole genome shotgun sequencing project.</title>
        <authorList>
            <person name="Dastager S.G."/>
            <person name="Neurgaonkar P.S."/>
            <person name="Dharne M.S."/>
        </authorList>
    </citation>
    <scope>NUCLEOTIDE SEQUENCE [LARGE SCALE GENOMIC DNA]</scope>
    <source>
        <strain evidence="12">DSM 25145</strain>
    </source>
</reference>
<keyword evidence="6 7" id="KW-0472">Membrane</keyword>
<accession>A0A1N6SGK8</accession>
<evidence type="ECO:0000256" key="3">
    <source>
        <dbReference type="ARBA" id="ARBA00022519"/>
    </source>
</evidence>
<reference evidence="9" key="3">
    <citation type="submission" date="2017-03" db="EMBL/GenBank/DDBJ databases">
        <authorList>
            <person name="Dastager S.G."/>
            <person name="Neurgaonkar P.S."/>
            <person name="Dharne M.S."/>
        </authorList>
    </citation>
    <scope>NUCLEOTIDE SEQUENCE</scope>
    <source>
        <strain evidence="9">DSM 25145</strain>
    </source>
</reference>
<evidence type="ECO:0000256" key="5">
    <source>
        <dbReference type="ARBA" id="ARBA00022989"/>
    </source>
</evidence>
<dbReference type="Proteomes" id="UP000215545">
    <property type="component" value="Unassembled WGS sequence"/>
</dbReference>
<feature type="transmembrane region" description="Helical" evidence="7">
    <location>
        <begin position="239"/>
        <end position="258"/>
    </location>
</feature>
<keyword evidence="4 7" id="KW-0812">Transmembrane</keyword>
<keyword evidence="5 7" id="KW-1133">Transmembrane helix</keyword>
<feature type="transmembrane region" description="Helical" evidence="7">
    <location>
        <begin position="169"/>
        <end position="191"/>
    </location>
</feature>
<name>A0A1N6SGK8_9BACI</name>
<dbReference type="PANTHER" id="PTHR33362">
    <property type="entry name" value="SIALIC ACID TRAP TRANSPORTER PERMEASE PROTEIN SIAT-RELATED"/>
    <property type="match status" value="1"/>
</dbReference>
<evidence type="ECO:0000256" key="6">
    <source>
        <dbReference type="ARBA" id="ARBA00023136"/>
    </source>
</evidence>
<dbReference type="AlphaFoldDB" id="A0A1N6SGK8"/>
<feature type="transmembrane region" description="Helical" evidence="7">
    <location>
        <begin position="395"/>
        <end position="419"/>
    </location>
</feature>
<evidence type="ECO:0000256" key="7">
    <source>
        <dbReference type="SAM" id="Phobius"/>
    </source>
</evidence>